<dbReference type="GO" id="GO:0005634">
    <property type="term" value="C:nucleus"/>
    <property type="evidence" value="ECO:0007669"/>
    <property type="project" value="UniProtKB-SubCell"/>
</dbReference>
<name>A0ABD0TDH0_LOXSC</name>
<evidence type="ECO:0000256" key="1">
    <source>
        <dbReference type="ARBA" id="ARBA00001968"/>
    </source>
</evidence>
<evidence type="ECO:0000256" key="3">
    <source>
        <dbReference type="ARBA" id="ARBA00006958"/>
    </source>
</evidence>
<dbReference type="InterPro" id="IPR027806">
    <property type="entry name" value="HARBI1_dom"/>
</dbReference>
<keyword evidence="4" id="KW-0540">Nuclease</keyword>
<protein>
    <recommendedName>
        <fullName evidence="8">DDE Tnp4 domain-containing protein</fullName>
    </recommendedName>
</protein>
<dbReference type="EMBL" id="JBEDNZ010000006">
    <property type="protein sequence ID" value="KAL0841033.1"/>
    <property type="molecule type" value="Genomic_DNA"/>
</dbReference>
<evidence type="ECO:0000256" key="6">
    <source>
        <dbReference type="ARBA" id="ARBA00022801"/>
    </source>
</evidence>
<accession>A0ABD0TDH0</accession>
<comment type="cofactor">
    <cofactor evidence="1">
        <name>a divalent metal cation</name>
        <dbReference type="ChEBI" id="CHEBI:60240"/>
    </cofactor>
</comment>
<dbReference type="Pfam" id="PF13359">
    <property type="entry name" value="DDE_Tnp_4"/>
    <property type="match status" value="1"/>
</dbReference>
<evidence type="ECO:0000313" key="10">
    <source>
        <dbReference type="Proteomes" id="UP001549921"/>
    </source>
</evidence>
<evidence type="ECO:0000256" key="4">
    <source>
        <dbReference type="ARBA" id="ARBA00022722"/>
    </source>
</evidence>
<reference evidence="9 10" key="1">
    <citation type="submission" date="2024-06" db="EMBL/GenBank/DDBJ databases">
        <title>A chromosome-level genome assembly of beet webworm, Loxostege sticticalis.</title>
        <authorList>
            <person name="Zhang Y."/>
        </authorList>
    </citation>
    <scope>NUCLEOTIDE SEQUENCE [LARGE SCALE GENOMIC DNA]</scope>
    <source>
        <strain evidence="9">AQ028</strain>
        <tissue evidence="9">Male pupae</tissue>
    </source>
</reference>
<gene>
    <name evidence="9" type="ORF">ABMA28_014800</name>
</gene>
<comment type="subcellular location">
    <subcellularLocation>
        <location evidence="2">Nucleus</location>
    </subcellularLocation>
</comment>
<dbReference type="PANTHER" id="PTHR22930">
    <property type="match status" value="1"/>
</dbReference>
<sequence>MNAINAIVHLANNADPERRRKLYRQRSNPFDLFNKDTVRTIIDLVEDDLVQSARGGGTCPELQVLVAIRCWGRREVQDDAGDLHGLSQPTLSRICARVAHAIANKANSFIKMPITIGEQERISAKFRAIKIFPGVIGAIDCTHIKIKKTGGDMAQYYINRKGYYSLNVQVVCDADLKIMDKVARWRGSTHDSRIFMESNIKQRFEDRQFRGRLIGDSGYPLLPYLFTPILRPSRPEEEAYNNAHISTRNTVERCFGVWKQRFQCLLHGLPVSLQNGKAVIIALAVLHNIAIDMNDTLLEQHMEQVPVTPQLSTENSVTDNRPALLRRRSQLILQNFINQHF</sequence>
<dbReference type="GO" id="GO:0004518">
    <property type="term" value="F:nuclease activity"/>
    <property type="evidence" value="ECO:0007669"/>
    <property type="project" value="UniProtKB-KW"/>
</dbReference>
<feature type="domain" description="DDE Tnp4" evidence="8">
    <location>
        <begin position="139"/>
        <end position="288"/>
    </location>
</feature>
<dbReference type="AlphaFoldDB" id="A0ABD0TDH0"/>
<dbReference type="GO" id="GO:0016787">
    <property type="term" value="F:hydrolase activity"/>
    <property type="evidence" value="ECO:0007669"/>
    <property type="project" value="UniProtKB-KW"/>
</dbReference>
<evidence type="ECO:0000259" key="8">
    <source>
        <dbReference type="Pfam" id="PF13359"/>
    </source>
</evidence>
<keyword evidence="5" id="KW-0479">Metal-binding</keyword>
<keyword evidence="7" id="KW-0539">Nucleus</keyword>
<dbReference type="Proteomes" id="UP001549921">
    <property type="component" value="Unassembled WGS sequence"/>
</dbReference>
<organism evidence="9 10">
    <name type="scientific">Loxostege sticticalis</name>
    <name type="common">Beet webworm moth</name>
    <dbReference type="NCBI Taxonomy" id="481309"/>
    <lineage>
        <taxon>Eukaryota</taxon>
        <taxon>Metazoa</taxon>
        <taxon>Ecdysozoa</taxon>
        <taxon>Arthropoda</taxon>
        <taxon>Hexapoda</taxon>
        <taxon>Insecta</taxon>
        <taxon>Pterygota</taxon>
        <taxon>Neoptera</taxon>
        <taxon>Endopterygota</taxon>
        <taxon>Lepidoptera</taxon>
        <taxon>Glossata</taxon>
        <taxon>Ditrysia</taxon>
        <taxon>Pyraloidea</taxon>
        <taxon>Crambidae</taxon>
        <taxon>Pyraustinae</taxon>
        <taxon>Loxostege</taxon>
    </lineage>
</organism>
<evidence type="ECO:0000313" key="9">
    <source>
        <dbReference type="EMBL" id="KAL0841033.1"/>
    </source>
</evidence>
<comment type="similarity">
    <text evidence="3">Belongs to the HARBI1 family.</text>
</comment>
<evidence type="ECO:0000256" key="7">
    <source>
        <dbReference type="ARBA" id="ARBA00023242"/>
    </source>
</evidence>
<dbReference type="PANTHER" id="PTHR22930:SF85">
    <property type="entry name" value="GH03217P-RELATED"/>
    <property type="match status" value="1"/>
</dbReference>
<dbReference type="GO" id="GO:0046872">
    <property type="term" value="F:metal ion binding"/>
    <property type="evidence" value="ECO:0007669"/>
    <property type="project" value="UniProtKB-KW"/>
</dbReference>
<comment type="caution">
    <text evidence="9">The sequence shown here is derived from an EMBL/GenBank/DDBJ whole genome shotgun (WGS) entry which is preliminary data.</text>
</comment>
<evidence type="ECO:0000256" key="5">
    <source>
        <dbReference type="ARBA" id="ARBA00022723"/>
    </source>
</evidence>
<proteinExistence type="inferred from homology"/>
<evidence type="ECO:0000256" key="2">
    <source>
        <dbReference type="ARBA" id="ARBA00004123"/>
    </source>
</evidence>
<dbReference type="InterPro" id="IPR045249">
    <property type="entry name" value="HARBI1-like"/>
</dbReference>
<keyword evidence="6" id="KW-0378">Hydrolase</keyword>